<dbReference type="Pfam" id="PF14025">
    <property type="entry name" value="DUF4241"/>
    <property type="match status" value="1"/>
</dbReference>
<sequence>MRIHLGVFESHSGQLVVSDPCYDLGNWGQGVLENVSTGKWNAYVEKIDGGEWGERCAVVFALHESLREEDEAAWEACDFVVAVDSGQAGIFERTVYRNDDSVVGETTFDPDDKWYSSCCDLTLTDLGAGVINGGVVSSSGFGDGGYVAFVARNSEGKVVGVQIVFITEEDLEEEEEV</sequence>
<accession>A0ABY9SZ64</accession>
<dbReference type="RefSeq" id="WP_310764047.1">
    <property type="nucleotide sequence ID" value="NZ_CP134050.1"/>
</dbReference>
<name>A0ABY9SZ64_BREBE</name>
<proteinExistence type="predicted"/>
<dbReference type="EMBL" id="CP134050">
    <property type="protein sequence ID" value="WNC12569.1"/>
    <property type="molecule type" value="Genomic_DNA"/>
</dbReference>
<protein>
    <submittedName>
        <fullName evidence="1">DUF4241 domain-containing protein</fullName>
    </submittedName>
</protein>
<dbReference type="InterPro" id="IPR025335">
    <property type="entry name" value="DUF4241"/>
</dbReference>
<evidence type="ECO:0000313" key="2">
    <source>
        <dbReference type="Proteomes" id="UP001256827"/>
    </source>
</evidence>
<keyword evidence="2" id="KW-1185">Reference proteome</keyword>
<gene>
    <name evidence="1" type="ORF">RGB73_17725</name>
</gene>
<dbReference type="Proteomes" id="UP001256827">
    <property type="component" value="Chromosome"/>
</dbReference>
<reference evidence="1 2" key="1">
    <citation type="submission" date="2023-09" db="EMBL/GenBank/DDBJ databases">
        <title>Complete Genome and Methylome dissection of Bacillus brevis NEB573 original source of BbsI restriction endonuclease.</title>
        <authorList>
            <person name="Fomenkov A."/>
            <person name="Roberts R.D."/>
        </authorList>
    </citation>
    <scope>NUCLEOTIDE SEQUENCE [LARGE SCALE GENOMIC DNA]</scope>
    <source>
        <strain evidence="1 2">NEB573</strain>
    </source>
</reference>
<organism evidence="1 2">
    <name type="scientific">Brevibacillus brevis</name>
    <name type="common">Bacillus brevis</name>
    <dbReference type="NCBI Taxonomy" id="1393"/>
    <lineage>
        <taxon>Bacteria</taxon>
        <taxon>Bacillati</taxon>
        <taxon>Bacillota</taxon>
        <taxon>Bacilli</taxon>
        <taxon>Bacillales</taxon>
        <taxon>Paenibacillaceae</taxon>
        <taxon>Brevibacillus</taxon>
    </lineage>
</organism>
<evidence type="ECO:0000313" key="1">
    <source>
        <dbReference type="EMBL" id="WNC12569.1"/>
    </source>
</evidence>